<dbReference type="Proteomes" id="UP000321464">
    <property type="component" value="Unassembled WGS sequence"/>
</dbReference>
<evidence type="ECO:0000313" key="2">
    <source>
        <dbReference type="EMBL" id="GEO00431.1"/>
    </source>
</evidence>
<dbReference type="InterPro" id="IPR038740">
    <property type="entry name" value="BioF2-like_GNAT_dom"/>
</dbReference>
<organism evidence="2 3">
    <name type="scientific">Novosphingobium sediminis</name>
    <dbReference type="NCBI Taxonomy" id="707214"/>
    <lineage>
        <taxon>Bacteria</taxon>
        <taxon>Pseudomonadati</taxon>
        <taxon>Pseudomonadota</taxon>
        <taxon>Alphaproteobacteria</taxon>
        <taxon>Sphingomonadales</taxon>
        <taxon>Sphingomonadaceae</taxon>
        <taxon>Novosphingobium</taxon>
    </lineage>
</organism>
<comment type="caution">
    <text evidence="2">The sequence shown here is derived from an EMBL/GenBank/DDBJ whole genome shotgun (WGS) entry which is preliminary data.</text>
</comment>
<accession>A0A512AL80</accession>
<sequence>MNDESFTMRPGKALLPGAGEVDASFAVTPWRAWDSPEARAAWDALAARAGTPNPFFEPWYLLPGLARFDPLGRIAIGALIRGDMPEALVPLQRARRYGRHPLPHLAVWLHANAFLGAPLVAEGAEEAFWEALFDWADHNAGAAAFLHAAALPLETALAEALMAVGARQNRQVVLVHREERAMLASPLAPAAYLEHALPGKKRKELRRQQARLAEQGVLTIARQSNAEGVAAWIEAFLELEARGWKGGAGSALACADETAGLFREAMTAAAQRGCLERLSLELDGAPIAMLATLIVAPGAFSYKTAFDERFARFSPGVLLQLENLALLEKPGVRWTDSCAAPDHPMIDSLWRERRPIGRLSIAIGGQMRRALFSRIARLELSRNPQGLT</sequence>
<keyword evidence="3" id="KW-1185">Reference proteome</keyword>
<feature type="domain" description="BioF2-like acetyltransferase" evidence="1">
    <location>
        <begin position="200"/>
        <end position="338"/>
    </location>
</feature>
<proteinExistence type="predicted"/>
<dbReference type="Pfam" id="PF13480">
    <property type="entry name" value="Acetyltransf_6"/>
    <property type="match status" value="1"/>
</dbReference>
<dbReference type="SUPFAM" id="SSF55729">
    <property type="entry name" value="Acyl-CoA N-acyltransferases (Nat)"/>
    <property type="match status" value="1"/>
</dbReference>
<reference evidence="2 3" key="1">
    <citation type="submission" date="2019-07" db="EMBL/GenBank/DDBJ databases">
        <title>Whole genome shotgun sequence of Novosphingobium sediminis NBRC 106119.</title>
        <authorList>
            <person name="Hosoyama A."/>
            <person name="Uohara A."/>
            <person name="Ohji S."/>
            <person name="Ichikawa N."/>
        </authorList>
    </citation>
    <scope>NUCLEOTIDE SEQUENCE [LARGE SCALE GENOMIC DNA]</scope>
    <source>
        <strain evidence="2 3">NBRC 106119</strain>
    </source>
</reference>
<gene>
    <name evidence="2" type="ORF">NSE01_22630</name>
</gene>
<dbReference type="EMBL" id="BJYR01000015">
    <property type="protein sequence ID" value="GEO00431.1"/>
    <property type="molecule type" value="Genomic_DNA"/>
</dbReference>
<evidence type="ECO:0000313" key="3">
    <source>
        <dbReference type="Proteomes" id="UP000321464"/>
    </source>
</evidence>
<protein>
    <recommendedName>
        <fullName evidence="1">BioF2-like acetyltransferase domain-containing protein</fullName>
    </recommendedName>
</protein>
<name>A0A512AL80_9SPHN</name>
<evidence type="ECO:0000259" key="1">
    <source>
        <dbReference type="Pfam" id="PF13480"/>
    </source>
</evidence>
<dbReference type="RefSeq" id="WP_246135176.1">
    <property type="nucleotide sequence ID" value="NZ_BJYR01000015.1"/>
</dbReference>
<dbReference type="AlphaFoldDB" id="A0A512AL80"/>
<dbReference type="InterPro" id="IPR016181">
    <property type="entry name" value="Acyl_CoA_acyltransferase"/>
</dbReference>